<evidence type="ECO:0000313" key="10">
    <source>
        <dbReference type="EMBL" id="GAA1215409.1"/>
    </source>
</evidence>
<dbReference type="EMBL" id="BAAAKW010000026">
    <property type="protein sequence ID" value="GAA1215409.1"/>
    <property type="molecule type" value="Genomic_DNA"/>
</dbReference>
<dbReference type="Proteomes" id="UP001500943">
    <property type="component" value="Unassembled WGS sequence"/>
</dbReference>
<evidence type="ECO:0000256" key="4">
    <source>
        <dbReference type="ARBA" id="ARBA00022692"/>
    </source>
</evidence>
<dbReference type="PANTHER" id="PTHR33406">
    <property type="entry name" value="MEMBRANE PROTEIN MJ1562-RELATED"/>
    <property type="match status" value="1"/>
</dbReference>
<evidence type="ECO:0000256" key="6">
    <source>
        <dbReference type="ARBA" id="ARBA00023136"/>
    </source>
</evidence>
<dbReference type="PANTHER" id="PTHR33406:SF6">
    <property type="entry name" value="MEMBRANE PROTEIN YDGH-RELATED"/>
    <property type="match status" value="1"/>
</dbReference>
<dbReference type="Pfam" id="PF03176">
    <property type="entry name" value="MMPL"/>
    <property type="match status" value="2"/>
</dbReference>
<feature type="transmembrane region" description="Helical" evidence="7">
    <location>
        <begin position="173"/>
        <end position="191"/>
    </location>
</feature>
<keyword evidence="4 7" id="KW-0812">Transmembrane</keyword>
<keyword evidence="3" id="KW-1003">Cell membrane</keyword>
<comment type="similarity">
    <text evidence="2">Belongs to the resistance-nodulation-cell division (RND) (TC 2.A.6) family. MmpL subfamily.</text>
</comment>
<dbReference type="PROSITE" id="PS50156">
    <property type="entry name" value="SSD"/>
    <property type="match status" value="2"/>
</dbReference>
<evidence type="ECO:0000256" key="3">
    <source>
        <dbReference type="ARBA" id="ARBA00022475"/>
    </source>
</evidence>
<feature type="transmembrane region" description="Helical" evidence="7">
    <location>
        <begin position="607"/>
        <end position="634"/>
    </location>
</feature>
<feature type="transmembrane region" description="Helical" evidence="7">
    <location>
        <begin position="510"/>
        <end position="527"/>
    </location>
</feature>
<feature type="signal peptide" evidence="8">
    <location>
        <begin position="1"/>
        <end position="30"/>
    </location>
</feature>
<proteinExistence type="inferred from homology"/>
<evidence type="ECO:0000256" key="2">
    <source>
        <dbReference type="ARBA" id="ARBA00010157"/>
    </source>
</evidence>
<sequence length="741" mass="76539">MSRLRTFITARRTSWIVLVGALLAAGAIFAAGTGNEEGTLPGIGLPASAESAQAAAAAEDLPGADSTVALLVFSRDGDTLSDNDTEAVSSATAALGDFSAEGFVPPPVFSDDGTTALVTVPLDKLSEAGEQAERAAEIRAAANSDLPSGLTALLSGPEGFAVDIAAVFEGADFTLLLTTVIVVAVLLLITYRSPWLWLVPLIVVGTADGLAGIVAARVAALAGIQLDASVTGILSVLVFGAGTNYALLLIARYRDELRLVEDRREAMSRALRGAGPAIIASGSTVVLALLTLVFAELQGNRALGIACATGVVIAMIFALVVLPAALVLFGRGLFWPYIPKFGTEGSAERGVWHKLGVLVSKKPVVVAILGAVVLGALSLGVPQIKIGLSQTESFTQVPEAVQGQEIIADAFPAGSGSPASVIANIGYAEEVAQAAEGVDGVDSVRIGESTDTITQITVVLDDAAETEASFAAIEALRSELSTIEGANALVGGLDAQALDVERAQQSDQDLVIPMILGLVFIVLVLLLRSLVAPILLLLTVVASFFASLGASWLLFESVFGFPAIDTNVVLFAFLFLVALGVDYNIFLVTRAREEAVEHGTRAGMIRALSSTGGVITSAGILLAAVFAVLGVLPLITLTQIGIIVCIGVLLDTLLVRTVIVPSLAFIAGEKFWWPGRVISVGAEVRTPQHSAGSHAARHAAAKQVPDVLVDEPRADRSLTADLLTAESQTAESHGAKHSVEH</sequence>
<dbReference type="RefSeq" id="WP_343924343.1">
    <property type="nucleotide sequence ID" value="NZ_BAAAKW010000026.1"/>
</dbReference>
<keyword evidence="8" id="KW-0732">Signal</keyword>
<feature type="transmembrane region" description="Helical" evidence="7">
    <location>
        <begin position="301"/>
        <end position="329"/>
    </location>
</feature>
<dbReference type="InterPro" id="IPR004869">
    <property type="entry name" value="MMPL_dom"/>
</dbReference>
<feature type="transmembrane region" description="Helical" evidence="7">
    <location>
        <begin position="198"/>
        <end position="224"/>
    </location>
</feature>
<feature type="transmembrane region" description="Helical" evidence="7">
    <location>
        <begin position="274"/>
        <end position="295"/>
    </location>
</feature>
<feature type="domain" description="SSD" evidence="9">
    <location>
        <begin position="213"/>
        <end position="328"/>
    </location>
</feature>
<feature type="transmembrane region" description="Helical" evidence="7">
    <location>
        <begin position="534"/>
        <end position="555"/>
    </location>
</feature>
<comment type="subcellular location">
    <subcellularLocation>
        <location evidence="1">Cell membrane</location>
        <topology evidence="1">Multi-pass membrane protein</topology>
    </subcellularLocation>
</comment>
<feature type="transmembrane region" description="Helical" evidence="7">
    <location>
        <begin position="364"/>
        <end position="381"/>
    </location>
</feature>
<feature type="chain" id="PRO_5045516144" evidence="8">
    <location>
        <begin position="31"/>
        <end position="741"/>
    </location>
</feature>
<gene>
    <name evidence="10" type="ORF">GCM10009655_13350</name>
</gene>
<keyword evidence="6 7" id="KW-0472">Membrane</keyword>
<reference evidence="10 11" key="1">
    <citation type="journal article" date="2019" name="Int. J. Syst. Evol. Microbiol.">
        <title>The Global Catalogue of Microorganisms (GCM) 10K type strain sequencing project: providing services to taxonomists for standard genome sequencing and annotation.</title>
        <authorList>
            <consortium name="The Broad Institute Genomics Platform"/>
            <consortium name="The Broad Institute Genome Sequencing Center for Infectious Disease"/>
            <person name="Wu L."/>
            <person name="Ma J."/>
        </authorList>
    </citation>
    <scope>NUCLEOTIDE SEQUENCE [LARGE SCALE GENOMIC DNA]</scope>
    <source>
        <strain evidence="10 11">JCM 12762</strain>
    </source>
</reference>
<organism evidence="10 11">
    <name type="scientific">Rhodoglobus aureus</name>
    <dbReference type="NCBI Taxonomy" id="191497"/>
    <lineage>
        <taxon>Bacteria</taxon>
        <taxon>Bacillati</taxon>
        <taxon>Actinomycetota</taxon>
        <taxon>Actinomycetes</taxon>
        <taxon>Micrococcales</taxon>
        <taxon>Microbacteriaceae</taxon>
        <taxon>Rhodoglobus</taxon>
    </lineage>
</organism>
<feature type="domain" description="SSD" evidence="9">
    <location>
        <begin position="537"/>
        <end position="665"/>
    </location>
</feature>
<evidence type="ECO:0000256" key="5">
    <source>
        <dbReference type="ARBA" id="ARBA00022989"/>
    </source>
</evidence>
<comment type="caution">
    <text evidence="10">The sequence shown here is derived from an EMBL/GenBank/DDBJ whole genome shotgun (WGS) entry which is preliminary data.</text>
</comment>
<accession>A0ABN1VKV1</accession>
<name>A0ABN1VKV1_9MICO</name>
<feature type="transmembrane region" description="Helical" evidence="7">
    <location>
        <begin position="230"/>
        <end position="253"/>
    </location>
</feature>
<evidence type="ECO:0000256" key="1">
    <source>
        <dbReference type="ARBA" id="ARBA00004651"/>
    </source>
</evidence>
<evidence type="ECO:0000256" key="7">
    <source>
        <dbReference type="SAM" id="Phobius"/>
    </source>
</evidence>
<dbReference type="SUPFAM" id="SSF82866">
    <property type="entry name" value="Multidrug efflux transporter AcrB transmembrane domain"/>
    <property type="match status" value="2"/>
</dbReference>
<dbReference type="InterPro" id="IPR000731">
    <property type="entry name" value="SSD"/>
</dbReference>
<dbReference type="Gene3D" id="1.20.1640.10">
    <property type="entry name" value="Multidrug efflux transporter AcrB transmembrane domain"/>
    <property type="match status" value="2"/>
</dbReference>
<protein>
    <submittedName>
        <fullName evidence="10">MMPL family transporter</fullName>
    </submittedName>
</protein>
<evidence type="ECO:0000256" key="8">
    <source>
        <dbReference type="SAM" id="SignalP"/>
    </source>
</evidence>
<dbReference type="InterPro" id="IPR050545">
    <property type="entry name" value="Mycobact_MmpL"/>
</dbReference>
<keyword evidence="5 7" id="KW-1133">Transmembrane helix</keyword>
<keyword evidence="11" id="KW-1185">Reference proteome</keyword>
<evidence type="ECO:0000259" key="9">
    <source>
        <dbReference type="PROSITE" id="PS50156"/>
    </source>
</evidence>
<feature type="transmembrane region" description="Helical" evidence="7">
    <location>
        <begin position="567"/>
        <end position="586"/>
    </location>
</feature>
<feature type="transmembrane region" description="Helical" evidence="7">
    <location>
        <begin position="640"/>
        <end position="666"/>
    </location>
</feature>
<evidence type="ECO:0000313" key="11">
    <source>
        <dbReference type="Proteomes" id="UP001500943"/>
    </source>
</evidence>